<dbReference type="InterPro" id="IPR043502">
    <property type="entry name" value="DNA/RNA_pol_sf"/>
</dbReference>
<name>A0A6D2IWL5_9BRAS</name>
<organism evidence="2 3">
    <name type="scientific">Microthlaspi erraticum</name>
    <dbReference type="NCBI Taxonomy" id="1685480"/>
    <lineage>
        <taxon>Eukaryota</taxon>
        <taxon>Viridiplantae</taxon>
        <taxon>Streptophyta</taxon>
        <taxon>Embryophyta</taxon>
        <taxon>Tracheophyta</taxon>
        <taxon>Spermatophyta</taxon>
        <taxon>Magnoliopsida</taxon>
        <taxon>eudicotyledons</taxon>
        <taxon>Gunneridae</taxon>
        <taxon>Pentapetalae</taxon>
        <taxon>rosids</taxon>
        <taxon>malvids</taxon>
        <taxon>Brassicales</taxon>
        <taxon>Brassicaceae</taxon>
        <taxon>Coluteocarpeae</taxon>
        <taxon>Microthlaspi</taxon>
    </lineage>
</organism>
<reference evidence="2" key="1">
    <citation type="submission" date="2020-01" db="EMBL/GenBank/DDBJ databases">
        <authorList>
            <person name="Mishra B."/>
        </authorList>
    </citation>
    <scope>NUCLEOTIDE SEQUENCE [LARGE SCALE GENOMIC DNA]</scope>
</reference>
<protein>
    <recommendedName>
        <fullName evidence="1">Reverse transcriptase Ty1/copia-type domain-containing protein</fullName>
    </recommendedName>
</protein>
<sequence>MPMSLLFVCVMEREPTTVAQVLKDKIWRGSMSEEYDAQVGHRTWDFVPPNPSQNVISCRWIFKLKFLRNGTVNRHKSRLVAKGYNQEDWPILQLDVNNAFLQGTLNEEVYMQQPPGFVDKDRPDYVCKLNKAIYGLKQAPCAWYLELKEYLLVSGFANSLADASLFIYRHRRSFLYVLIYVDDIIVTGTDSALIHQFVTALANRFSIKDPTELSYFLGVEATRTAKGLHLM</sequence>
<proteinExistence type="predicted"/>
<evidence type="ECO:0000313" key="3">
    <source>
        <dbReference type="Proteomes" id="UP000467841"/>
    </source>
</evidence>
<dbReference type="AlphaFoldDB" id="A0A6D2IWL5"/>
<evidence type="ECO:0000313" key="2">
    <source>
        <dbReference type="EMBL" id="CAA7032031.1"/>
    </source>
</evidence>
<gene>
    <name evidence="2" type="ORF">MERR_LOCUS19266</name>
</gene>
<dbReference type="OrthoDB" id="1099987at2759"/>
<dbReference type="Pfam" id="PF07727">
    <property type="entry name" value="RVT_2"/>
    <property type="match status" value="1"/>
</dbReference>
<accession>A0A6D2IWL5</accession>
<comment type="caution">
    <text evidence="2">The sequence shown here is derived from an EMBL/GenBank/DDBJ whole genome shotgun (WGS) entry which is preliminary data.</text>
</comment>
<dbReference type="Proteomes" id="UP000467841">
    <property type="component" value="Unassembled WGS sequence"/>
</dbReference>
<keyword evidence="3" id="KW-1185">Reference proteome</keyword>
<dbReference type="EMBL" id="CACVBM020001116">
    <property type="protein sequence ID" value="CAA7032031.1"/>
    <property type="molecule type" value="Genomic_DNA"/>
</dbReference>
<dbReference type="InterPro" id="IPR013103">
    <property type="entry name" value="RVT_2"/>
</dbReference>
<feature type="domain" description="Reverse transcriptase Ty1/copia-type" evidence="1">
    <location>
        <begin position="86"/>
        <end position="230"/>
    </location>
</feature>
<dbReference type="SUPFAM" id="SSF56672">
    <property type="entry name" value="DNA/RNA polymerases"/>
    <property type="match status" value="1"/>
</dbReference>
<evidence type="ECO:0000259" key="1">
    <source>
        <dbReference type="Pfam" id="PF07727"/>
    </source>
</evidence>